<name>A0ABU8EC52_9ACTN</name>
<comment type="caution">
    <text evidence="1">The sequence shown here is derived from an EMBL/GenBank/DDBJ whole genome shotgun (WGS) entry which is preliminary data.</text>
</comment>
<gene>
    <name evidence="1" type="ORF">UXQ13_18190</name>
</gene>
<keyword evidence="2" id="KW-1185">Reference proteome</keyword>
<dbReference type="RefSeq" id="WP_336392659.1">
    <property type="nucleotide sequence ID" value="NZ_JBAPLV010000023.1"/>
</dbReference>
<proteinExistence type="predicted"/>
<protein>
    <recommendedName>
        <fullName evidence="3">DUF4367 domain-containing protein</fullName>
    </recommendedName>
</protein>
<organism evidence="1 2">
    <name type="scientific">Klenkia terrae</name>
    <dbReference type="NCBI Taxonomy" id="1052259"/>
    <lineage>
        <taxon>Bacteria</taxon>
        <taxon>Bacillati</taxon>
        <taxon>Actinomycetota</taxon>
        <taxon>Actinomycetes</taxon>
        <taxon>Geodermatophilales</taxon>
        <taxon>Geodermatophilaceae</taxon>
        <taxon>Klenkia</taxon>
    </lineage>
</organism>
<evidence type="ECO:0000313" key="2">
    <source>
        <dbReference type="Proteomes" id="UP001373496"/>
    </source>
</evidence>
<sequence>MNRHPNPGVLRRLVDEPAGVTDADRAHVAGCADCLTGLADATADATAAGAALRTRADDVDVPAAWDRLSAALPAAASPARTARRRGRAPRAAGVRRPLAAAVAFAAVLSVAGVAAANDWLPVFRTEQVAPVAFDSADLVALPDLSAYGTVEVTGDGDLHTVADPAAAAAETALDVPEVAELPGGVVGDPSVQVGGQASAVFTFSNDLAAQAGGQAPPAGLDGSQVRLVAGPGVAQIWSSASGVPALVVATAVAPSADSSGVPFQTLRDYLLSLPGLPDDLAAQLRTFTADGSTLPLPVPADLVDSSSADVDGVTATVLESRDRSMAAVVWVEDGVVTAVAGSLGADEVLEVARGLR</sequence>
<accession>A0ABU8EC52</accession>
<dbReference type="EMBL" id="JBAPLV010000023">
    <property type="protein sequence ID" value="MEI4280409.1"/>
    <property type="molecule type" value="Genomic_DNA"/>
</dbReference>
<evidence type="ECO:0008006" key="3">
    <source>
        <dbReference type="Google" id="ProtNLM"/>
    </source>
</evidence>
<reference evidence="1 2" key="1">
    <citation type="submission" date="2024-03" db="EMBL/GenBank/DDBJ databases">
        <title>Draft genome sequence of Klenkia terrae.</title>
        <authorList>
            <person name="Duangmal K."/>
            <person name="Chantavorakit T."/>
        </authorList>
    </citation>
    <scope>NUCLEOTIDE SEQUENCE [LARGE SCALE GENOMIC DNA]</scope>
    <source>
        <strain evidence="1 2">JCM 17786</strain>
    </source>
</reference>
<evidence type="ECO:0000313" key="1">
    <source>
        <dbReference type="EMBL" id="MEI4280409.1"/>
    </source>
</evidence>
<dbReference type="Proteomes" id="UP001373496">
    <property type="component" value="Unassembled WGS sequence"/>
</dbReference>